<dbReference type="SUPFAM" id="SSF51419">
    <property type="entry name" value="PLP-binding barrel"/>
    <property type="match status" value="2"/>
</dbReference>
<evidence type="ECO:0000256" key="2">
    <source>
        <dbReference type="ARBA" id="ARBA00022898"/>
    </source>
</evidence>
<sequence>MTLNSLLGIDSLGAMFVPPSSPLHNNDTSDNHIMMESHSDTEYELADDEVDELHESSSLKRTMSRSLSGEVIVVAGASPHIKVMNTEHDNKPWVPPEEPHRAVHRIRLSALTHNFREVEAAASRQKCAVITVVKADGYGHGAIATALHLADYCGADSFAVATLEEGIALRKAFAANPPGKWSKLLASMFHTQHVVHDNGSSETAAPSYLTTSAPMSTNAAERTNNPTLRPARIRIIVLGPPVGFPRCFDDYYHHNIEVMVSGPEVAASLMHWVADEAQRKRTAVERAANEAKYAALYSYQERTNEVPAAAPVASKKQEDVSVCTANSSTGSVTTGGGSSQNSTAEAVAPKKVLPHPSSTLGNVQGLDLAREVRSLLLHQHEAKVRNQHSSTGSAAISETNSVDSGSDTSASSPQKYVATAPAKSAEPQALTLFGGIEAAAKSSRHQEAAAARARAILHEDDDDDDDDNETDHVPAVTPVAMETKPQTPAAAPPARKLRWHALVDSGMGRLGFKTDIVCSNDKTGRRDTVEVLKEMLDLEIAGNAPLEFYGMCTHMADARDLSDYTNSQIGKFAALLKRVRAAGISVPTVSTDNSAALLTTSLKHFDPVLMLSQNGIHTRGYVRTGGAIYGQRPAFKQLKAVSTLLASVRHVAILKKGDTVGYDRAYVAPHDVRIATLTIGFADGYPRELGNGVGKVQIRGAVFPVAGNVCMDMLMVDLGPAHEKVGIGANVVVGDTAVLWGPLDEDVENGGDNQGMVRLQDIAATLKTTQSALTCGLDKMRVRRQFV</sequence>
<feature type="domain" description="Alanine racemase C-terminal" evidence="5">
    <location>
        <begin position="641"/>
        <end position="787"/>
    </location>
</feature>
<feature type="region of interest" description="Disordered" evidence="4">
    <location>
        <begin position="326"/>
        <end position="360"/>
    </location>
</feature>
<evidence type="ECO:0000259" key="5">
    <source>
        <dbReference type="SMART" id="SM01005"/>
    </source>
</evidence>
<dbReference type="GO" id="GO:0005829">
    <property type="term" value="C:cytosol"/>
    <property type="evidence" value="ECO:0007669"/>
    <property type="project" value="TreeGrafter"/>
</dbReference>
<dbReference type="InterPro" id="IPR001608">
    <property type="entry name" value="Ala_racemase_N"/>
</dbReference>
<dbReference type="Pfam" id="PF01168">
    <property type="entry name" value="Ala_racemase_N"/>
    <property type="match status" value="2"/>
</dbReference>
<feature type="compositionally biased region" description="Acidic residues" evidence="4">
    <location>
        <begin position="459"/>
        <end position="469"/>
    </location>
</feature>
<evidence type="ECO:0000256" key="4">
    <source>
        <dbReference type="SAM" id="MobiDB-lite"/>
    </source>
</evidence>
<dbReference type="SMART" id="SM01005">
    <property type="entry name" value="Ala_racemase_C"/>
    <property type="match status" value="1"/>
</dbReference>
<gene>
    <name evidence="6" type="ORF">ACOF00016_LOCUS2867</name>
</gene>
<feature type="compositionally biased region" description="Low complexity" evidence="4">
    <location>
        <begin position="401"/>
        <end position="412"/>
    </location>
</feature>
<feature type="region of interest" description="Disordered" evidence="4">
    <location>
        <begin position="459"/>
        <end position="494"/>
    </location>
</feature>
<accession>A0A7S3KZW6</accession>
<dbReference type="InterPro" id="IPR029066">
    <property type="entry name" value="PLP-binding_barrel"/>
</dbReference>
<evidence type="ECO:0000256" key="3">
    <source>
        <dbReference type="ARBA" id="ARBA00023235"/>
    </source>
</evidence>
<dbReference type="Gene3D" id="2.40.37.10">
    <property type="entry name" value="Lyase, Ornithine Decarboxylase, Chain A, domain 1"/>
    <property type="match status" value="1"/>
</dbReference>
<dbReference type="Gene3D" id="3.20.20.10">
    <property type="entry name" value="Alanine racemase"/>
    <property type="match status" value="2"/>
</dbReference>
<dbReference type="GO" id="GO:0030170">
    <property type="term" value="F:pyridoxal phosphate binding"/>
    <property type="evidence" value="ECO:0007669"/>
    <property type="project" value="TreeGrafter"/>
</dbReference>
<keyword evidence="3" id="KW-0413">Isomerase</keyword>
<dbReference type="Pfam" id="PF00842">
    <property type="entry name" value="Ala_racemase_C"/>
    <property type="match status" value="1"/>
</dbReference>
<comment type="cofactor">
    <cofactor evidence="1">
        <name>pyridoxal 5'-phosphate</name>
        <dbReference type="ChEBI" id="CHEBI:597326"/>
    </cofactor>
</comment>
<keyword evidence="2" id="KW-0663">Pyridoxal phosphate</keyword>
<dbReference type="PANTHER" id="PTHR30511:SF0">
    <property type="entry name" value="ALANINE RACEMASE, CATABOLIC-RELATED"/>
    <property type="match status" value="1"/>
</dbReference>
<dbReference type="InterPro" id="IPR009006">
    <property type="entry name" value="Ala_racemase/Decarboxylase_C"/>
</dbReference>
<dbReference type="PROSITE" id="PS00395">
    <property type="entry name" value="ALANINE_RACEMASE"/>
    <property type="match status" value="1"/>
</dbReference>
<protein>
    <recommendedName>
        <fullName evidence="5">Alanine racemase C-terminal domain-containing protein</fullName>
    </recommendedName>
</protein>
<organism evidence="6">
    <name type="scientific">Amphora coffeiformis</name>
    <dbReference type="NCBI Taxonomy" id="265554"/>
    <lineage>
        <taxon>Eukaryota</taxon>
        <taxon>Sar</taxon>
        <taxon>Stramenopiles</taxon>
        <taxon>Ochrophyta</taxon>
        <taxon>Bacillariophyta</taxon>
        <taxon>Bacillariophyceae</taxon>
        <taxon>Bacillariophycidae</taxon>
        <taxon>Thalassiophysales</taxon>
        <taxon>Catenulaceae</taxon>
        <taxon>Amphora</taxon>
    </lineage>
</organism>
<dbReference type="EMBL" id="HBIM01003317">
    <property type="protein sequence ID" value="CAE0404766.1"/>
    <property type="molecule type" value="Transcribed_RNA"/>
</dbReference>
<dbReference type="GO" id="GO:0008784">
    <property type="term" value="F:alanine racemase activity"/>
    <property type="evidence" value="ECO:0007669"/>
    <property type="project" value="TreeGrafter"/>
</dbReference>
<feature type="region of interest" description="Disordered" evidence="4">
    <location>
        <begin position="382"/>
        <end position="424"/>
    </location>
</feature>
<dbReference type="InterPro" id="IPR020622">
    <property type="entry name" value="Ala_racemase_pyridoxalP-BS"/>
</dbReference>
<proteinExistence type="predicted"/>
<feature type="compositionally biased region" description="Polar residues" evidence="4">
    <location>
        <begin position="387"/>
        <end position="400"/>
    </location>
</feature>
<reference evidence="6" key="1">
    <citation type="submission" date="2021-01" db="EMBL/GenBank/DDBJ databases">
        <authorList>
            <person name="Corre E."/>
            <person name="Pelletier E."/>
            <person name="Niang G."/>
            <person name="Scheremetjew M."/>
            <person name="Finn R."/>
            <person name="Kale V."/>
            <person name="Holt S."/>
            <person name="Cochrane G."/>
            <person name="Meng A."/>
            <person name="Brown T."/>
            <person name="Cohen L."/>
        </authorList>
    </citation>
    <scope>NUCLEOTIDE SEQUENCE</scope>
    <source>
        <strain evidence="6">CCMP127</strain>
    </source>
</reference>
<evidence type="ECO:0000256" key="1">
    <source>
        <dbReference type="ARBA" id="ARBA00001933"/>
    </source>
</evidence>
<name>A0A7S3KZW6_9STRA</name>
<dbReference type="InterPro" id="IPR011079">
    <property type="entry name" value="Ala_racemase_C"/>
</dbReference>
<dbReference type="InterPro" id="IPR000821">
    <property type="entry name" value="Ala_racemase"/>
</dbReference>
<dbReference type="SUPFAM" id="SSF50621">
    <property type="entry name" value="Alanine racemase C-terminal domain-like"/>
    <property type="match status" value="1"/>
</dbReference>
<dbReference type="AlphaFoldDB" id="A0A7S3KZW6"/>
<evidence type="ECO:0000313" key="6">
    <source>
        <dbReference type="EMBL" id="CAE0404766.1"/>
    </source>
</evidence>
<dbReference type="PANTHER" id="PTHR30511">
    <property type="entry name" value="ALANINE RACEMASE"/>
    <property type="match status" value="1"/>
</dbReference>